<dbReference type="EMBL" id="BKCJ010007545">
    <property type="protein sequence ID" value="GEU77787.1"/>
    <property type="molecule type" value="Genomic_DNA"/>
</dbReference>
<evidence type="ECO:0000313" key="2">
    <source>
        <dbReference type="EMBL" id="GEU77787.1"/>
    </source>
</evidence>
<organism evidence="2">
    <name type="scientific">Tanacetum cinerariifolium</name>
    <name type="common">Dalmatian daisy</name>
    <name type="synonym">Chrysanthemum cinerariifolium</name>
    <dbReference type="NCBI Taxonomy" id="118510"/>
    <lineage>
        <taxon>Eukaryota</taxon>
        <taxon>Viridiplantae</taxon>
        <taxon>Streptophyta</taxon>
        <taxon>Embryophyta</taxon>
        <taxon>Tracheophyta</taxon>
        <taxon>Spermatophyta</taxon>
        <taxon>Magnoliopsida</taxon>
        <taxon>eudicotyledons</taxon>
        <taxon>Gunneridae</taxon>
        <taxon>Pentapetalae</taxon>
        <taxon>asterids</taxon>
        <taxon>campanulids</taxon>
        <taxon>Asterales</taxon>
        <taxon>Asteraceae</taxon>
        <taxon>Asteroideae</taxon>
        <taxon>Anthemideae</taxon>
        <taxon>Anthemidinae</taxon>
        <taxon>Tanacetum</taxon>
    </lineage>
</organism>
<reference evidence="2" key="1">
    <citation type="journal article" date="2019" name="Sci. Rep.">
        <title>Draft genome of Tanacetum cinerariifolium, the natural source of mosquito coil.</title>
        <authorList>
            <person name="Yamashiro T."/>
            <person name="Shiraishi A."/>
            <person name="Satake H."/>
            <person name="Nakayama K."/>
        </authorList>
    </citation>
    <scope>NUCLEOTIDE SEQUENCE</scope>
</reference>
<dbReference type="AlphaFoldDB" id="A0A6L2MWZ9"/>
<gene>
    <name evidence="2" type="ORF">Tci_049765</name>
</gene>
<feature type="region of interest" description="Disordered" evidence="1">
    <location>
        <begin position="130"/>
        <end position="173"/>
    </location>
</feature>
<comment type="caution">
    <text evidence="2">The sequence shown here is derived from an EMBL/GenBank/DDBJ whole genome shotgun (WGS) entry which is preliminary data.</text>
</comment>
<name>A0A6L2MWZ9_TANCI</name>
<protein>
    <submittedName>
        <fullName evidence="2">Uncharacterized protein</fullName>
    </submittedName>
</protein>
<sequence>MALTFADTHNMIAYLTKSDASEGFYQIIDFFNGSLIQYALTCMSAKRSWNEFNSSMASAVISLSTGRKFNFSKYTFNTLVRNVDSSSKFYMVGNGFYGVETPLFEGMLVPQQAAADVDDVVNDDVAANVPTVDAEPTPPSPPPTTTTPPPQELPSTSQVVPTPPPSLIAQPSLPPQQQTFITYHYKIAQALEILKLKKRVRKLGKKKKLKASGLQRLKKVGTTQRIESSTDIVIDDQEDASEQGEIIDNIDVNEDVNLKDVAVVAKEVDVEKNADVQGSMHEDEPELVEIQEVIEVVTTAKLMTEVVTAATTPITIVATPIITATITVIPTAARRRKVIGLSFHYFNHMKIKGRE</sequence>
<evidence type="ECO:0000256" key="1">
    <source>
        <dbReference type="SAM" id="MobiDB-lite"/>
    </source>
</evidence>
<feature type="compositionally biased region" description="Pro residues" evidence="1">
    <location>
        <begin position="136"/>
        <end position="152"/>
    </location>
</feature>
<proteinExistence type="predicted"/>
<accession>A0A6L2MWZ9</accession>